<evidence type="ECO:0000313" key="4">
    <source>
        <dbReference type="Proteomes" id="UP001437256"/>
    </source>
</evidence>
<dbReference type="Proteomes" id="UP001437256">
    <property type="component" value="Unassembled WGS sequence"/>
</dbReference>
<dbReference type="SMART" id="SM00225">
    <property type="entry name" value="BTB"/>
    <property type="match status" value="1"/>
</dbReference>
<feature type="region of interest" description="Disordered" evidence="1">
    <location>
        <begin position="1"/>
        <end position="27"/>
    </location>
</feature>
<comment type="caution">
    <text evidence="3">The sequence shown here is derived from an EMBL/GenBank/DDBJ whole genome shotgun (WGS) entry which is preliminary data.</text>
</comment>
<gene>
    <name evidence="3" type="ORF">AAF712_007377</name>
</gene>
<evidence type="ECO:0000259" key="2">
    <source>
        <dbReference type="PROSITE" id="PS50097"/>
    </source>
</evidence>
<dbReference type="EMBL" id="JBBXMP010000045">
    <property type="protein sequence ID" value="KAL0065599.1"/>
    <property type="molecule type" value="Genomic_DNA"/>
</dbReference>
<dbReference type="Pfam" id="PF00651">
    <property type="entry name" value="BTB"/>
    <property type="match status" value="1"/>
</dbReference>
<name>A0ABR2ZWQ2_9AGAR</name>
<dbReference type="InterPro" id="IPR011333">
    <property type="entry name" value="SKP1/BTB/POZ_sf"/>
</dbReference>
<dbReference type="Gene3D" id="3.30.710.10">
    <property type="entry name" value="Potassium Channel Kv1.1, Chain A"/>
    <property type="match status" value="1"/>
</dbReference>
<proteinExistence type="predicted"/>
<dbReference type="InterPro" id="IPR000210">
    <property type="entry name" value="BTB/POZ_dom"/>
</dbReference>
<protein>
    <recommendedName>
        <fullName evidence="2">BTB domain-containing protein</fullName>
    </recommendedName>
</protein>
<organism evidence="3 4">
    <name type="scientific">Marasmius tenuissimus</name>
    <dbReference type="NCBI Taxonomy" id="585030"/>
    <lineage>
        <taxon>Eukaryota</taxon>
        <taxon>Fungi</taxon>
        <taxon>Dikarya</taxon>
        <taxon>Basidiomycota</taxon>
        <taxon>Agaricomycotina</taxon>
        <taxon>Agaricomycetes</taxon>
        <taxon>Agaricomycetidae</taxon>
        <taxon>Agaricales</taxon>
        <taxon>Marasmiineae</taxon>
        <taxon>Marasmiaceae</taxon>
        <taxon>Marasmius</taxon>
    </lineage>
</organism>
<evidence type="ECO:0000256" key="1">
    <source>
        <dbReference type="SAM" id="MobiDB-lite"/>
    </source>
</evidence>
<reference evidence="3 4" key="1">
    <citation type="submission" date="2024-05" db="EMBL/GenBank/DDBJ databases">
        <title>A draft genome resource for the thread blight pathogen Marasmius tenuissimus strain MS-2.</title>
        <authorList>
            <person name="Yulfo-Soto G.E."/>
            <person name="Baruah I.K."/>
            <person name="Amoako-Attah I."/>
            <person name="Bukari Y."/>
            <person name="Meinhardt L.W."/>
            <person name="Bailey B.A."/>
            <person name="Cohen S.P."/>
        </authorList>
    </citation>
    <scope>NUCLEOTIDE SEQUENCE [LARGE SCALE GENOMIC DNA]</scope>
    <source>
        <strain evidence="3 4">MS-2</strain>
    </source>
</reference>
<accession>A0ABR2ZWQ2</accession>
<dbReference type="SUPFAM" id="SSF54695">
    <property type="entry name" value="POZ domain"/>
    <property type="match status" value="1"/>
</dbReference>
<sequence length="345" mass="38690">MSSSATHATAFLNTEDHPCPPSDKTLERKYASPPFDGRCNGYITIQTSDRVWFQVHEVILSLASPYFNDLFEDGPLTPLPSPDPSQRDFDNAGDTTLVADDLYHIHEDSKVFDIVLRCIWPGLARPTLSSLDDLLPVLDAMVRYEMDQIDSFQHIITSLLRLAKPPSPGKAHPNALRVFARFHKHKAVIPPASMAEVKRYCLEVPLSDIASGSCPELADIPASALYELIQFHTRASNTILTRVPSFNQWKANSVNLKFRCQNRGEKDRVALTLSEVKDMWHHALNTEHAKYPYAAKYEISPVVAFELDIWCARCHHPCSAMVKTLSRIIVAELDAAIREVEQASA</sequence>
<evidence type="ECO:0000313" key="3">
    <source>
        <dbReference type="EMBL" id="KAL0065599.1"/>
    </source>
</evidence>
<feature type="domain" description="BTB" evidence="2">
    <location>
        <begin position="39"/>
        <end position="122"/>
    </location>
</feature>
<keyword evidence="4" id="KW-1185">Reference proteome</keyword>
<dbReference type="PROSITE" id="PS50097">
    <property type="entry name" value="BTB"/>
    <property type="match status" value="1"/>
</dbReference>
<feature type="compositionally biased region" description="Basic and acidic residues" evidence="1">
    <location>
        <begin position="14"/>
        <end position="27"/>
    </location>
</feature>